<keyword evidence="9 12" id="KW-0378">Hydrolase</keyword>
<dbReference type="GO" id="GO:0018759">
    <property type="term" value="F:methenyltetrahydromethanopterin cyclohydrolase activity"/>
    <property type="evidence" value="ECO:0007669"/>
    <property type="project" value="UniProtKB-UniRule"/>
</dbReference>
<dbReference type="GO" id="GO:0006730">
    <property type="term" value="P:one-carbon metabolic process"/>
    <property type="evidence" value="ECO:0007669"/>
    <property type="project" value="UniProtKB-UniRule"/>
</dbReference>
<dbReference type="EC" id="3.5.4.27" evidence="5 12"/>
<comment type="similarity">
    <text evidence="4 12">Belongs to the MCH family.</text>
</comment>
<evidence type="ECO:0000256" key="3">
    <source>
        <dbReference type="ARBA" id="ARBA00005087"/>
    </source>
</evidence>
<evidence type="ECO:0000256" key="12">
    <source>
        <dbReference type="HAMAP-Rule" id="MF_00486"/>
    </source>
</evidence>
<dbReference type="CDD" id="cd00545">
    <property type="entry name" value="MCH"/>
    <property type="match status" value="1"/>
</dbReference>
<dbReference type="UniPathway" id="UPA00562">
    <property type="reaction ID" value="UER00703"/>
</dbReference>
<evidence type="ECO:0000256" key="4">
    <source>
        <dbReference type="ARBA" id="ARBA00006902"/>
    </source>
</evidence>
<comment type="pathway">
    <text evidence="3 12">One-carbon metabolism; formaldehyde degradation; formate from formaldehyde (H(4)MPT route): step 3/5.</text>
</comment>
<gene>
    <name evidence="12" type="primary">mch</name>
    <name evidence="13" type="ORF">C5750_15775</name>
</gene>
<comment type="caution">
    <text evidence="13">The sequence shown here is derived from an EMBL/GenBank/DDBJ whole genome shotgun (WGS) entry which is preliminary data.</text>
</comment>
<dbReference type="EMBL" id="PVBT01000004">
    <property type="protein sequence ID" value="PRD52347.1"/>
    <property type="molecule type" value="Genomic_DNA"/>
</dbReference>
<dbReference type="RefSeq" id="WP_105734857.1">
    <property type="nucleotide sequence ID" value="NZ_PVBT01000004.1"/>
</dbReference>
<dbReference type="Gene3D" id="3.30.1030.10">
    <property type="entry name" value="Methenyltetrahydromethanopterin Cyclohydrolase, Chain A, domain 2"/>
    <property type="match status" value="1"/>
</dbReference>
<sequence length="317" mass="33981">MRDGHAYLNRSAQHLADKMIEQAGRLGINHSRGHLGEHVIDAGASCPGGVEAGLRIVEICMGGLGVVSATLDTGKWPYSVNVRSSQPVLACLASQYAGWNLSHEKYFAMGSGPARSLARVEPLFDEISYREPEAKSSVIVLETTTPPPAAIVEKVSKATGFAPENLTFIYAPTQSLTGAVQIVGRVLEVAMHKAHDLKFPLGDIVDGAGRAPIPAPHPDFLKAMGRTNDAIIYGGTVQLFVRGTSEAARTLAEQLPSHTSRDHGQPFADIFKKFKGDFYAIDPHLFSPAEVIVTAIETGDTFRSGGIHEAMLKQSLD</sequence>
<dbReference type="HAMAP" id="MF_00486">
    <property type="entry name" value="McH"/>
    <property type="match status" value="1"/>
</dbReference>
<evidence type="ECO:0000256" key="7">
    <source>
        <dbReference type="ARBA" id="ARBA00022490"/>
    </source>
</evidence>
<evidence type="ECO:0000256" key="1">
    <source>
        <dbReference type="ARBA" id="ARBA00004058"/>
    </source>
</evidence>
<keyword evidence="14" id="KW-1185">Reference proteome</keyword>
<proteinExistence type="inferred from homology"/>
<evidence type="ECO:0000256" key="11">
    <source>
        <dbReference type="ARBA" id="ARBA00048684"/>
    </source>
</evidence>
<dbReference type="AlphaFoldDB" id="A0A2S9JHK2"/>
<dbReference type="GO" id="GO:0046294">
    <property type="term" value="P:formaldehyde catabolic process"/>
    <property type="evidence" value="ECO:0007669"/>
    <property type="project" value="UniProtKB-UniRule"/>
</dbReference>
<evidence type="ECO:0000256" key="5">
    <source>
        <dbReference type="ARBA" id="ARBA00012765"/>
    </source>
</evidence>
<dbReference type="Gene3D" id="3.10.340.11">
    <property type="entry name" value="Methenyltetrahydromethanopterin Cyclohydrolase, Chain A, domain 1"/>
    <property type="match status" value="1"/>
</dbReference>
<comment type="function">
    <text evidence="1 12">Catalyzes the hydrolysis of methenyl-H(4)MPT(+) to 5-formyl-H(4)MPT.</text>
</comment>
<comment type="catalytic activity">
    <reaction evidence="11 12">
        <text>5,10-methenyl-5,6,7,8-tetrahydromethanopterin + H2O = N(5)-formyl-5,6,7,8-tetrahydromethanopterin + H(+)</text>
        <dbReference type="Rhea" id="RHEA:19053"/>
        <dbReference type="ChEBI" id="CHEBI:15377"/>
        <dbReference type="ChEBI" id="CHEBI:15378"/>
        <dbReference type="ChEBI" id="CHEBI:58018"/>
        <dbReference type="ChEBI" id="CHEBI:58337"/>
        <dbReference type="EC" id="3.5.4.27"/>
    </reaction>
</comment>
<protein>
    <recommendedName>
        <fullName evidence="6 12">Methenyltetrahydromethanopterin cyclohydrolase</fullName>
        <ecNumber evidence="5 12">3.5.4.27</ecNumber>
    </recommendedName>
    <alternativeName>
        <fullName evidence="10 12">Methenyl-H4MPT cyclohydrolase</fullName>
    </alternativeName>
</protein>
<dbReference type="Pfam" id="PF02289">
    <property type="entry name" value="MCH"/>
    <property type="match status" value="1"/>
</dbReference>
<organism evidence="13 14">
    <name type="scientific">Phyllobacterium myrsinacearum</name>
    <dbReference type="NCBI Taxonomy" id="28101"/>
    <lineage>
        <taxon>Bacteria</taxon>
        <taxon>Pseudomonadati</taxon>
        <taxon>Pseudomonadota</taxon>
        <taxon>Alphaproteobacteria</taxon>
        <taxon>Hyphomicrobiales</taxon>
        <taxon>Phyllobacteriaceae</taxon>
        <taxon>Phyllobacterium</taxon>
    </lineage>
</organism>
<evidence type="ECO:0000313" key="14">
    <source>
        <dbReference type="Proteomes" id="UP000238563"/>
    </source>
</evidence>
<evidence type="ECO:0000256" key="10">
    <source>
        <dbReference type="ARBA" id="ARBA00030468"/>
    </source>
</evidence>
<evidence type="ECO:0000313" key="13">
    <source>
        <dbReference type="EMBL" id="PRD52347.1"/>
    </source>
</evidence>
<evidence type="ECO:0000256" key="8">
    <source>
        <dbReference type="ARBA" id="ARBA00022563"/>
    </source>
</evidence>
<evidence type="ECO:0000256" key="9">
    <source>
        <dbReference type="ARBA" id="ARBA00022801"/>
    </source>
</evidence>
<name>A0A2S9JHK2_9HYPH</name>
<keyword evidence="7 12" id="KW-0963">Cytoplasm</keyword>
<reference evidence="13 14" key="1">
    <citation type="submission" date="2018-02" db="EMBL/GenBank/DDBJ databases">
        <title>The draft genome of Phyllobacterium myrsinacearum DSM5892.</title>
        <authorList>
            <person name="Li L."/>
            <person name="Liu L."/>
            <person name="Zhang X."/>
            <person name="Wang T."/>
        </authorList>
    </citation>
    <scope>NUCLEOTIDE SEQUENCE [LARGE SCALE GENOMIC DNA]</scope>
    <source>
        <strain evidence="13 14">DSM 5892</strain>
    </source>
</reference>
<evidence type="ECO:0000256" key="2">
    <source>
        <dbReference type="ARBA" id="ARBA00004496"/>
    </source>
</evidence>
<dbReference type="GO" id="GO:0005737">
    <property type="term" value="C:cytoplasm"/>
    <property type="evidence" value="ECO:0007669"/>
    <property type="project" value="UniProtKB-SubCell"/>
</dbReference>
<comment type="subcellular location">
    <subcellularLocation>
        <location evidence="2 12">Cytoplasm</location>
    </subcellularLocation>
</comment>
<dbReference type="InterPro" id="IPR003209">
    <property type="entry name" value="METHMP_CycHdrlase"/>
</dbReference>
<dbReference type="NCBIfam" id="TIGR03120">
    <property type="entry name" value="one_C_mch"/>
    <property type="match status" value="1"/>
</dbReference>
<keyword evidence="8 12" id="KW-0554">One-carbon metabolism</keyword>
<dbReference type="SUPFAM" id="SSF56199">
    <property type="entry name" value="Methenyltetrahydromethanopterin cyclohydrolase"/>
    <property type="match status" value="1"/>
</dbReference>
<evidence type="ECO:0000256" key="6">
    <source>
        <dbReference type="ARBA" id="ARBA00020597"/>
    </source>
</evidence>
<dbReference type="Proteomes" id="UP000238563">
    <property type="component" value="Unassembled WGS sequence"/>
</dbReference>
<accession>A0A2S9JHK2</accession>
<dbReference type="OrthoDB" id="241529at2"/>